<dbReference type="AlphaFoldDB" id="A0A8J2BSI8"/>
<feature type="region of interest" description="Disordered" evidence="1">
    <location>
        <begin position="1"/>
        <end position="31"/>
    </location>
</feature>
<keyword evidence="3" id="KW-1185">Reference proteome</keyword>
<sequence>MGALFDSPAKLSSRGRTELTKEDGMGKVSGNGMKQCSRLLEGFWLSIPNVTSFKRWTGSGV</sequence>
<dbReference type="EMBL" id="CAJNOB010000067">
    <property type="protein sequence ID" value="CAF0704446.1"/>
    <property type="molecule type" value="Genomic_DNA"/>
</dbReference>
<name>A0A8J2BSI8_9BACT</name>
<protein>
    <submittedName>
        <fullName evidence="2">Uncharacterized protein</fullName>
    </submittedName>
</protein>
<gene>
    <name evidence="2" type="ORF">MPNT_70020</name>
</gene>
<evidence type="ECO:0000313" key="3">
    <source>
        <dbReference type="Proteomes" id="UP000663859"/>
    </source>
</evidence>
<evidence type="ECO:0000256" key="1">
    <source>
        <dbReference type="SAM" id="MobiDB-lite"/>
    </source>
</evidence>
<dbReference type="Proteomes" id="UP000663859">
    <property type="component" value="Unassembled WGS sequence"/>
</dbReference>
<accession>A0A8J2BSI8</accession>
<organism evidence="2 3">
    <name type="scientific">Candidatus Methylacidithermus pantelleriae</name>
    <dbReference type="NCBI Taxonomy" id="2744239"/>
    <lineage>
        <taxon>Bacteria</taxon>
        <taxon>Pseudomonadati</taxon>
        <taxon>Verrucomicrobiota</taxon>
        <taxon>Methylacidiphilae</taxon>
        <taxon>Methylacidiphilales</taxon>
        <taxon>Methylacidiphilaceae</taxon>
        <taxon>Candidatus Methylacidithermus</taxon>
    </lineage>
</organism>
<proteinExistence type="predicted"/>
<evidence type="ECO:0000313" key="2">
    <source>
        <dbReference type="EMBL" id="CAF0704446.1"/>
    </source>
</evidence>
<feature type="compositionally biased region" description="Basic and acidic residues" evidence="1">
    <location>
        <begin position="15"/>
        <end position="25"/>
    </location>
</feature>
<comment type="caution">
    <text evidence="2">The sequence shown here is derived from an EMBL/GenBank/DDBJ whole genome shotgun (WGS) entry which is preliminary data.</text>
</comment>
<reference evidence="2" key="1">
    <citation type="submission" date="2021-02" db="EMBL/GenBank/DDBJ databases">
        <authorList>
            <person name="Cremers G."/>
            <person name="Picone N."/>
        </authorList>
    </citation>
    <scope>NUCLEOTIDE SEQUENCE</scope>
    <source>
        <strain evidence="2">PQ17</strain>
    </source>
</reference>